<sequence length="267" mass="30250">MEAKSNEEKKLTEKGWKQAQQTGKHFRRKGIRFSTIIHSDMIRARQTLAAIMWELNEEFREYISKRYNIPSSSDLPVKQLTDFLESYSEKSVASDLPNQIARHLSPYCALSTSPFQQSGMAAIAFQSSLLNEGPPLSAPQPPIRNKRPTSKEEIPKHGLRIEAGFRLFVNPLPLIQWVPDRYYNQTMLPILDEQGRENVLVVGHANVSRYWICRALQIPSDAWLRISLYHGSVSQLSIVSDSDCANSIVSVNHIGDASFLDPSLLSR</sequence>
<evidence type="ECO:0000256" key="6">
    <source>
        <dbReference type="SAM" id="MobiDB-lite"/>
    </source>
</evidence>
<evidence type="ECO:0000313" key="7">
    <source>
        <dbReference type="EMBL" id="KAL3312522.1"/>
    </source>
</evidence>
<dbReference type="AlphaFoldDB" id="A0ABD2Q0A2"/>
<evidence type="ECO:0000256" key="2">
    <source>
        <dbReference type="ARBA" id="ARBA00013081"/>
    </source>
</evidence>
<protein>
    <recommendedName>
        <fullName evidence="4">Serine/threonine-protein phosphatase PGAM5, mitochondrial</fullName>
        <ecNumber evidence="2">3.1.3.16</ecNumber>
    </recommendedName>
    <alternativeName>
        <fullName evidence="5">Serine/threonine-protein phosphatase Pgam5, mitochondrial</fullName>
    </alternativeName>
</protein>
<dbReference type="PANTHER" id="PTHR20935:SF0">
    <property type="entry name" value="SERINE_THREONINE-PROTEIN PHOSPHATASE PGAM5, MITOCHONDRIAL"/>
    <property type="match status" value="1"/>
</dbReference>
<evidence type="ECO:0000256" key="1">
    <source>
        <dbReference type="ARBA" id="ARBA00006717"/>
    </source>
</evidence>
<dbReference type="CDD" id="cd07067">
    <property type="entry name" value="HP_PGM_like"/>
    <property type="match status" value="1"/>
</dbReference>
<dbReference type="EMBL" id="JBJKFK010001664">
    <property type="protein sequence ID" value="KAL3312522.1"/>
    <property type="molecule type" value="Genomic_DNA"/>
</dbReference>
<comment type="caution">
    <text evidence="7">The sequence shown here is derived from an EMBL/GenBank/DDBJ whole genome shotgun (WGS) entry which is preliminary data.</text>
</comment>
<keyword evidence="3" id="KW-0378">Hydrolase</keyword>
<gene>
    <name evidence="7" type="primary">PGAM5_2</name>
    <name evidence="7" type="ORF">Ciccas_008883</name>
</gene>
<evidence type="ECO:0000256" key="3">
    <source>
        <dbReference type="ARBA" id="ARBA00022801"/>
    </source>
</evidence>
<dbReference type="EC" id="3.1.3.16" evidence="2"/>
<dbReference type="GO" id="GO:0004722">
    <property type="term" value="F:protein serine/threonine phosphatase activity"/>
    <property type="evidence" value="ECO:0007669"/>
    <property type="project" value="UniProtKB-EC"/>
</dbReference>
<dbReference type="PANTHER" id="PTHR20935">
    <property type="entry name" value="PHOSPHOGLYCERATE MUTASE-RELATED"/>
    <property type="match status" value="1"/>
</dbReference>
<dbReference type="Proteomes" id="UP001626550">
    <property type="component" value="Unassembled WGS sequence"/>
</dbReference>
<feature type="compositionally biased region" description="Basic and acidic residues" evidence="6">
    <location>
        <begin position="1"/>
        <end position="16"/>
    </location>
</feature>
<keyword evidence="8" id="KW-1185">Reference proteome</keyword>
<evidence type="ECO:0000256" key="5">
    <source>
        <dbReference type="ARBA" id="ARBA00040722"/>
    </source>
</evidence>
<feature type="region of interest" description="Disordered" evidence="6">
    <location>
        <begin position="1"/>
        <end position="22"/>
    </location>
</feature>
<reference evidence="7 8" key="1">
    <citation type="submission" date="2024-11" db="EMBL/GenBank/DDBJ databases">
        <title>Adaptive evolution of stress response genes in parasites aligns with host niche diversity.</title>
        <authorList>
            <person name="Hahn C."/>
            <person name="Resl P."/>
        </authorList>
    </citation>
    <scope>NUCLEOTIDE SEQUENCE [LARGE SCALE GENOMIC DNA]</scope>
    <source>
        <strain evidence="7">EGGRZ-B1_66</strain>
        <tissue evidence="7">Body</tissue>
    </source>
</reference>
<dbReference type="SUPFAM" id="SSF53254">
    <property type="entry name" value="Phosphoglycerate mutase-like"/>
    <property type="match status" value="2"/>
</dbReference>
<dbReference type="Gene3D" id="3.40.50.1240">
    <property type="entry name" value="Phosphoglycerate mutase-like"/>
    <property type="match status" value="1"/>
</dbReference>
<comment type="similarity">
    <text evidence="1">Belongs to the phosphoglycerate mutase family. BPG-dependent PGAM subfamily.</text>
</comment>
<dbReference type="InterPro" id="IPR051021">
    <property type="entry name" value="Mito_Ser/Thr_phosphatase"/>
</dbReference>
<proteinExistence type="inferred from homology"/>
<evidence type="ECO:0000256" key="4">
    <source>
        <dbReference type="ARBA" id="ARBA00039765"/>
    </source>
</evidence>
<organism evidence="7 8">
    <name type="scientific">Cichlidogyrus casuarinus</name>
    <dbReference type="NCBI Taxonomy" id="1844966"/>
    <lineage>
        <taxon>Eukaryota</taxon>
        <taxon>Metazoa</taxon>
        <taxon>Spiralia</taxon>
        <taxon>Lophotrochozoa</taxon>
        <taxon>Platyhelminthes</taxon>
        <taxon>Monogenea</taxon>
        <taxon>Monopisthocotylea</taxon>
        <taxon>Dactylogyridea</taxon>
        <taxon>Ancyrocephalidae</taxon>
        <taxon>Cichlidogyrus</taxon>
    </lineage>
</organism>
<dbReference type="Pfam" id="PF00300">
    <property type="entry name" value="His_Phos_1"/>
    <property type="match status" value="2"/>
</dbReference>
<evidence type="ECO:0000313" key="8">
    <source>
        <dbReference type="Proteomes" id="UP001626550"/>
    </source>
</evidence>
<accession>A0ABD2Q0A2</accession>
<name>A0ABD2Q0A2_9PLAT</name>
<dbReference type="InterPro" id="IPR013078">
    <property type="entry name" value="His_Pase_superF_clade-1"/>
</dbReference>
<dbReference type="InterPro" id="IPR029033">
    <property type="entry name" value="His_PPase_superfam"/>
</dbReference>